<gene>
    <name evidence="2" type="ORF">SAMN04489800_3805</name>
</gene>
<keyword evidence="1" id="KW-0732">Signal</keyword>
<dbReference type="Proteomes" id="UP000183613">
    <property type="component" value="Unassembled WGS sequence"/>
</dbReference>
<evidence type="ECO:0008006" key="4">
    <source>
        <dbReference type="Google" id="ProtNLM"/>
    </source>
</evidence>
<keyword evidence="3" id="KW-1185">Reference proteome</keyword>
<evidence type="ECO:0000313" key="3">
    <source>
        <dbReference type="Proteomes" id="UP000183613"/>
    </source>
</evidence>
<organism evidence="2 3">
    <name type="scientific">Pseudomonas deceptionensis</name>
    <dbReference type="NCBI Taxonomy" id="882211"/>
    <lineage>
        <taxon>Bacteria</taxon>
        <taxon>Pseudomonadati</taxon>
        <taxon>Pseudomonadota</taxon>
        <taxon>Gammaproteobacteria</taxon>
        <taxon>Pseudomonadales</taxon>
        <taxon>Pseudomonadaceae</taxon>
        <taxon>Pseudomonas</taxon>
    </lineage>
</organism>
<accession>A0A1H5NRL9</accession>
<dbReference type="AlphaFoldDB" id="A0A1H5NRL9"/>
<evidence type="ECO:0000256" key="1">
    <source>
        <dbReference type="SAM" id="SignalP"/>
    </source>
</evidence>
<protein>
    <recommendedName>
        <fullName evidence="4">P pilus assembly protein, chaperone PapD</fullName>
    </recommendedName>
</protein>
<feature type="signal peptide" evidence="1">
    <location>
        <begin position="1"/>
        <end position="23"/>
    </location>
</feature>
<sequence>MKPFTNGLFFVLCGLVLASPASAVINVTPAVTEVSDKPVTLDISNDGERPEFVSISLSRLFNPGVEFEDERLESIVQVTQPKLYATPFKMMLAPGQSKKITIKPLVSIEEEQVYRLEVKPVVNLIDPKQTSVAGNVVVNLAFSSLIRHMPQKETSTLTVKCEADGARFYASGTTRFAVKDVTVDGKASESFNVYPGVPLLVKGTKIKVPQQVGC</sequence>
<dbReference type="Gene3D" id="2.60.40.10">
    <property type="entry name" value="Immunoglobulins"/>
    <property type="match status" value="1"/>
</dbReference>
<feature type="chain" id="PRO_5010384435" description="P pilus assembly protein, chaperone PapD" evidence="1">
    <location>
        <begin position="24"/>
        <end position="214"/>
    </location>
</feature>
<dbReference type="InterPro" id="IPR013783">
    <property type="entry name" value="Ig-like_fold"/>
</dbReference>
<dbReference type="EMBL" id="FNUD01000002">
    <property type="protein sequence ID" value="SEF03501.1"/>
    <property type="molecule type" value="Genomic_DNA"/>
</dbReference>
<comment type="caution">
    <text evidence="2">The sequence shown here is derived from an EMBL/GenBank/DDBJ whole genome shotgun (WGS) entry which is preliminary data.</text>
</comment>
<dbReference type="RefSeq" id="WP_048360928.1">
    <property type="nucleotide sequence ID" value="NZ_FNUD01000002.1"/>
</dbReference>
<evidence type="ECO:0000313" key="2">
    <source>
        <dbReference type="EMBL" id="SEF03501.1"/>
    </source>
</evidence>
<name>A0A1H5NRL9_PSEDM</name>
<proteinExistence type="predicted"/>
<dbReference type="OrthoDB" id="9003790at2"/>
<reference evidence="2" key="1">
    <citation type="submission" date="2016-10" db="EMBL/GenBank/DDBJ databases">
        <authorList>
            <person name="Varghese N."/>
            <person name="Submissions S."/>
        </authorList>
    </citation>
    <scope>NUCLEOTIDE SEQUENCE [LARGE SCALE GENOMIC DNA]</scope>
    <source>
        <strain evidence="2">LMG 25555</strain>
    </source>
</reference>